<evidence type="ECO:0000256" key="1">
    <source>
        <dbReference type="ARBA" id="ARBA00000681"/>
    </source>
</evidence>
<reference evidence="13" key="1">
    <citation type="submission" date="2024-07" db="EMBL/GenBank/DDBJ databases">
        <authorList>
            <person name="Biller S.J."/>
        </authorList>
    </citation>
    <scope>NUCLEOTIDE SEQUENCE</scope>
    <source>
        <strain evidence="13">WC2409</strain>
    </source>
</reference>
<feature type="chain" id="PRO_5044302391" description="Beta-xylanase" evidence="10">
    <location>
        <begin position="21"/>
        <end position="465"/>
    </location>
</feature>
<feature type="domain" description="Fibronectin type-III" evidence="11">
    <location>
        <begin position="34"/>
        <end position="125"/>
    </location>
</feature>
<dbReference type="EC" id="3.2.1.8" evidence="9"/>
<dbReference type="PANTHER" id="PTHR31490">
    <property type="entry name" value="GLYCOSYL HYDROLASE"/>
    <property type="match status" value="1"/>
</dbReference>
<evidence type="ECO:0000259" key="11">
    <source>
        <dbReference type="PROSITE" id="PS50853"/>
    </source>
</evidence>
<dbReference type="PROSITE" id="PS50853">
    <property type="entry name" value="FN3"/>
    <property type="match status" value="1"/>
</dbReference>
<dbReference type="InterPro" id="IPR036116">
    <property type="entry name" value="FN3_sf"/>
</dbReference>
<evidence type="ECO:0000256" key="9">
    <source>
        <dbReference type="RuleBase" id="RU361174"/>
    </source>
</evidence>
<evidence type="ECO:0000256" key="10">
    <source>
        <dbReference type="SAM" id="SignalP"/>
    </source>
</evidence>
<dbReference type="PRINTS" id="PR00134">
    <property type="entry name" value="GLHYDRLASE10"/>
</dbReference>
<name>A0AB39W2Q7_9FLAO</name>
<evidence type="ECO:0000256" key="3">
    <source>
        <dbReference type="ARBA" id="ARBA00022651"/>
    </source>
</evidence>
<keyword evidence="4 10" id="KW-0732">Signal</keyword>
<dbReference type="SUPFAM" id="SSF51445">
    <property type="entry name" value="(Trans)glycosidases"/>
    <property type="match status" value="1"/>
</dbReference>
<evidence type="ECO:0000313" key="13">
    <source>
        <dbReference type="EMBL" id="XDU95587.1"/>
    </source>
</evidence>
<keyword evidence="5 9" id="KW-0378">Hydrolase</keyword>
<dbReference type="InterPro" id="IPR017853">
    <property type="entry name" value="GH"/>
</dbReference>
<dbReference type="InterPro" id="IPR003961">
    <property type="entry name" value="FN3_dom"/>
</dbReference>
<comment type="similarity">
    <text evidence="2 9">Belongs to the glycosyl hydrolase 10 (cellulase F) family.</text>
</comment>
<evidence type="ECO:0000256" key="5">
    <source>
        <dbReference type="ARBA" id="ARBA00022801"/>
    </source>
</evidence>
<evidence type="ECO:0000256" key="6">
    <source>
        <dbReference type="ARBA" id="ARBA00023277"/>
    </source>
</evidence>
<dbReference type="EMBL" id="CP165625">
    <property type="protein sequence ID" value="XDU95587.1"/>
    <property type="molecule type" value="Genomic_DNA"/>
</dbReference>
<evidence type="ECO:0000256" key="4">
    <source>
        <dbReference type="ARBA" id="ARBA00022729"/>
    </source>
</evidence>
<dbReference type="RefSeq" id="WP_367773511.1">
    <property type="nucleotide sequence ID" value="NZ_CP165625.1"/>
</dbReference>
<organism evidence="13">
    <name type="scientific">Flavobacterium sp. WC2409</name>
    <dbReference type="NCBI Taxonomy" id="3234139"/>
    <lineage>
        <taxon>Bacteria</taxon>
        <taxon>Pseudomonadati</taxon>
        <taxon>Bacteroidota</taxon>
        <taxon>Flavobacteriia</taxon>
        <taxon>Flavobacteriales</taxon>
        <taxon>Flavobacteriaceae</taxon>
        <taxon>Flavobacterium</taxon>
    </lineage>
</organism>
<keyword evidence="8 9" id="KW-0624">Polysaccharide degradation</keyword>
<dbReference type="SMART" id="SM00633">
    <property type="entry name" value="Glyco_10"/>
    <property type="match status" value="1"/>
</dbReference>
<evidence type="ECO:0000256" key="8">
    <source>
        <dbReference type="ARBA" id="ARBA00023326"/>
    </source>
</evidence>
<dbReference type="GO" id="GO:0031176">
    <property type="term" value="F:endo-1,4-beta-xylanase activity"/>
    <property type="evidence" value="ECO:0007669"/>
    <property type="project" value="UniProtKB-EC"/>
</dbReference>
<dbReference type="CDD" id="cd00063">
    <property type="entry name" value="FN3"/>
    <property type="match status" value="1"/>
</dbReference>
<dbReference type="Gene3D" id="2.60.40.10">
    <property type="entry name" value="Immunoglobulins"/>
    <property type="match status" value="1"/>
</dbReference>
<accession>A0AB39W2Q7</accession>
<sequence>MKNKFLLICTMILFSLNSCSKENGGDTVAISLGSPLANAASDITDTSFKARWNFVSTANTYLLDVSLTADFSSFLPDYNAKSIADLNIVVNGLNGGTKYYYRVKAKNNSQTSDYSNVVTVVTTGTSNIPEDPTFLKVKANKLPNPFFVGVAVKANQLTNGSAYDVVLKNEFSSITAEYEMKMNPISIGSGQYNWAAADKIVAYGNTNGINVHGHALVWHNAVPDWLKNYTGTDAAFALEVKKYITDVVTHYAGKVKSWDVVNEAVDDSNGGMRSTIFLTRMGPNYVNDCFKWAREAATAAGDKNLLLFYNEYATPDNLPKQNKMYAIVDDLKASNLIDGLGFQMHNTYLNPTKAQIEADINKAVSKGLKIHISEFDLQVNPANDISTFTNERRLIQKDKYKEIVKIYNALPSVNKYAFTVWGFKDNESWIPYSTDLNHVGNDWPLLFDSNFKIKSAHTGFLEGLD</sequence>
<proteinExistence type="inferred from homology"/>
<dbReference type="InterPro" id="IPR044846">
    <property type="entry name" value="GH10"/>
</dbReference>
<dbReference type="PROSITE" id="PS51760">
    <property type="entry name" value="GH10_2"/>
    <property type="match status" value="1"/>
</dbReference>
<dbReference type="InterPro" id="IPR001000">
    <property type="entry name" value="GH10_dom"/>
</dbReference>
<gene>
    <name evidence="13" type="ORF">AB3G34_00365</name>
</gene>
<keyword evidence="7 9" id="KW-0326">Glycosidase</keyword>
<keyword evidence="6 9" id="KW-0119">Carbohydrate metabolism</keyword>
<dbReference type="SUPFAM" id="SSF49265">
    <property type="entry name" value="Fibronectin type III"/>
    <property type="match status" value="1"/>
</dbReference>
<evidence type="ECO:0000256" key="7">
    <source>
        <dbReference type="ARBA" id="ARBA00023295"/>
    </source>
</evidence>
<dbReference type="AlphaFoldDB" id="A0AB39W2Q7"/>
<dbReference type="InterPro" id="IPR013783">
    <property type="entry name" value="Ig-like_fold"/>
</dbReference>
<feature type="domain" description="GH10" evidence="12">
    <location>
        <begin position="128"/>
        <end position="463"/>
    </location>
</feature>
<evidence type="ECO:0000259" key="12">
    <source>
        <dbReference type="PROSITE" id="PS51760"/>
    </source>
</evidence>
<feature type="signal peptide" evidence="10">
    <location>
        <begin position="1"/>
        <end position="20"/>
    </location>
</feature>
<dbReference type="PANTHER" id="PTHR31490:SF88">
    <property type="entry name" value="BETA-XYLANASE"/>
    <property type="match status" value="1"/>
</dbReference>
<dbReference type="GO" id="GO:0045493">
    <property type="term" value="P:xylan catabolic process"/>
    <property type="evidence" value="ECO:0007669"/>
    <property type="project" value="UniProtKB-KW"/>
</dbReference>
<comment type="catalytic activity">
    <reaction evidence="1 9">
        <text>Endohydrolysis of (1-&gt;4)-beta-D-xylosidic linkages in xylans.</text>
        <dbReference type="EC" id="3.2.1.8"/>
    </reaction>
</comment>
<protein>
    <recommendedName>
        <fullName evidence="9">Beta-xylanase</fullName>
        <ecNumber evidence="9">3.2.1.8</ecNumber>
    </recommendedName>
</protein>
<keyword evidence="3" id="KW-0858">Xylan degradation</keyword>
<dbReference type="Gene3D" id="3.20.20.80">
    <property type="entry name" value="Glycosidases"/>
    <property type="match status" value="1"/>
</dbReference>
<evidence type="ECO:0000256" key="2">
    <source>
        <dbReference type="ARBA" id="ARBA00007495"/>
    </source>
</evidence>
<dbReference type="Pfam" id="PF00331">
    <property type="entry name" value="Glyco_hydro_10"/>
    <property type="match status" value="1"/>
</dbReference>